<name>X1BJH5_9ZZZZ</name>
<dbReference type="EMBL" id="BART01026367">
    <property type="protein sequence ID" value="GAG96024.1"/>
    <property type="molecule type" value="Genomic_DNA"/>
</dbReference>
<reference evidence="1" key="1">
    <citation type="journal article" date="2014" name="Front. Microbiol.">
        <title>High frequency of phylogenetically diverse reductive dehalogenase-homologous genes in deep subseafloor sedimentary metagenomes.</title>
        <authorList>
            <person name="Kawai M."/>
            <person name="Futagami T."/>
            <person name="Toyoda A."/>
            <person name="Takaki Y."/>
            <person name="Nishi S."/>
            <person name="Hori S."/>
            <person name="Arai W."/>
            <person name="Tsubouchi T."/>
            <person name="Morono Y."/>
            <person name="Uchiyama I."/>
            <person name="Ito T."/>
            <person name="Fujiyama A."/>
            <person name="Inagaki F."/>
            <person name="Takami H."/>
        </authorList>
    </citation>
    <scope>NUCLEOTIDE SEQUENCE</scope>
    <source>
        <strain evidence="1">Expedition CK06-06</strain>
    </source>
</reference>
<gene>
    <name evidence="1" type="ORF">S01H4_47051</name>
</gene>
<dbReference type="AlphaFoldDB" id="X1BJH5"/>
<sequence length="224" mass="26133">MSNLELINFDNYLSSYDFTTFLVKLTDDASLSLFGKRQLSCKARPLCLLYMSKTRNLSEVLSARELNKEKLRSSSKKVFVEEWYNHFDDQRLKELLKRYYVKGFDSFCVAITPENKEGLPLYKFVLPKYVLTDCSPEKFTKTQLNIGVDHYFETAINFIKGEHGNKCLSKIDFLLFIKKIRKIAELQEKGILLQLDDCIKLNNLSNDLPKDIDITSDFLQCIYD</sequence>
<proteinExistence type="predicted"/>
<organism evidence="1">
    <name type="scientific">marine sediment metagenome</name>
    <dbReference type="NCBI Taxonomy" id="412755"/>
    <lineage>
        <taxon>unclassified sequences</taxon>
        <taxon>metagenomes</taxon>
        <taxon>ecological metagenomes</taxon>
    </lineage>
</organism>
<feature type="non-terminal residue" evidence="1">
    <location>
        <position position="224"/>
    </location>
</feature>
<protein>
    <submittedName>
        <fullName evidence="1">Uncharacterized protein</fullName>
    </submittedName>
</protein>
<comment type="caution">
    <text evidence="1">The sequence shown here is derived from an EMBL/GenBank/DDBJ whole genome shotgun (WGS) entry which is preliminary data.</text>
</comment>
<accession>X1BJH5</accession>
<evidence type="ECO:0000313" key="1">
    <source>
        <dbReference type="EMBL" id="GAG96024.1"/>
    </source>
</evidence>